<evidence type="ECO:0000313" key="2">
    <source>
        <dbReference type="Proteomes" id="UP001227268"/>
    </source>
</evidence>
<dbReference type="EMBL" id="JASBWT010000002">
    <property type="protein sequence ID" value="KAJ9107621.1"/>
    <property type="molecule type" value="Genomic_DNA"/>
</dbReference>
<sequence>MDPMKYVDEEAQNIPERKRDSVGLSLRSATTAPPRSVSSGCAKETASTFAAVSTRRQLAESKDTLTTRSAKKDGRKDATSGSSKKKRAVTAAEEAQAETSDEETHARFKVGKEDKERGGNVEKEIPVQDL</sequence>
<reference evidence="1" key="1">
    <citation type="submission" date="2023-04" db="EMBL/GenBank/DDBJ databases">
        <title>Draft Genome sequencing of Naganishia species isolated from polar environments using Oxford Nanopore Technology.</title>
        <authorList>
            <person name="Leo P."/>
            <person name="Venkateswaran K."/>
        </authorList>
    </citation>
    <scope>NUCLEOTIDE SEQUENCE</scope>
    <source>
        <strain evidence="1">MNA-CCFEE 5423</strain>
    </source>
</reference>
<accession>A0ACC2W9U5</accession>
<evidence type="ECO:0000313" key="1">
    <source>
        <dbReference type="EMBL" id="KAJ9107621.1"/>
    </source>
</evidence>
<organism evidence="1 2">
    <name type="scientific">Naganishia friedmannii</name>
    <dbReference type="NCBI Taxonomy" id="89922"/>
    <lineage>
        <taxon>Eukaryota</taxon>
        <taxon>Fungi</taxon>
        <taxon>Dikarya</taxon>
        <taxon>Basidiomycota</taxon>
        <taxon>Agaricomycotina</taxon>
        <taxon>Tremellomycetes</taxon>
        <taxon>Filobasidiales</taxon>
        <taxon>Filobasidiaceae</taxon>
        <taxon>Naganishia</taxon>
    </lineage>
</organism>
<protein>
    <submittedName>
        <fullName evidence="1">Uncharacterized protein</fullName>
    </submittedName>
</protein>
<comment type="caution">
    <text evidence="1">The sequence shown here is derived from an EMBL/GenBank/DDBJ whole genome shotgun (WGS) entry which is preliminary data.</text>
</comment>
<name>A0ACC2W9U5_9TREE</name>
<gene>
    <name evidence="1" type="ORF">QFC21_001081</name>
</gene>
<keyword evidence="2" id="KW-1185">Reference proteome</keyword>
<proteinExistence type="predicted"/>
<dbReference type="Proteomes" id="UP001227268">
    <property type="component" value="Unassembled WGS sequence"/>
</dbReference>